<keyword evidence="5" id="KW-0539">Nucleus</keyword>
<dbReference type="AlphaFoldDB" id="A0AAD7SZB2"/>
<dbReference type="PANTHER" id="PTHR14315">
    <property type="entry name" value="SPOT14 FAMILY MEMBER"/>
    <property type="match status" value="1"/>
</dbReference>
<dbReference type="InterPro" id="IPR053719">
    <property type="entry name" value="Lipogen_MT_Stabilize_sf"/>
</dbReference>
<dbReference type="GO" id="GO:0005634">
    <property type="term" value="C:nucleus"/>
    <property type="evidence" value="ECO:0007669"/>
    <property type="project" value="UniProtKB-SubCell"/>
</dbReference>
<comment type="caution">
    <text evidence="6">The sequence shown here is derived from an EMBL/GenBank/DDBJ whole genome shotgun (WGS) entry which is preliminary data.</text>
</comment>
<accession>A0AAD7SZB2</accession>
<keyword evidence="7" id="KW-1185">Reference proteome</keyword>
<evidence type="ECO:0000256" key="3">
    <source>
        <dbReference type="ARBA" id="ARBA00009488"/>
    </source>
</evidence>
<evidence type="ECO:0000313" key="7">
    <source>
        <dbReference type="Proteomes" id="UP001221898"/>
    </source>
</evidence>
<protein>
    <recommendedName>
        <fullName evidence="8">Mid1-interacting protein 1A</fullName>
    </recommendedName>
</protein>
<dbReference type="PANTHER" id="PTHR14315:SF20">
    <property type="entry name" value="SIMILAR TO VERTEBRATE MID1 INTERACTING-LIKE PROTEIN"/>
    <property type="match status" value="1"/>
</dbReference>
<sequence>MQSAEAKMNRNCLLMALRGYSVAVRNMEQTVLLPSLLREVALDQDQDQDQGQGQGGEAAEGSCKDLYECYHMLKAIRNMAESGLALPDECKAMSHQALSKTLEPLLEADPEVLFDFHLKGLFSVLNNLAKTSQRLTSQYMEIIGIAN</sequence>
<reference evidence="6" key="1">
    <citation type="journal article" date="2023" name="Science">
        <title>Genome structures resolve the early diversification of teleost fishes.</title>
        <authorList>
            <person name="Parey E."/>
            <person name="Louis A."/>
            <person name="Montfort J."/>
            <person name="Bouchez O."/>
            <person name="Roques C."/>
            <person name="Iampietro C."/>
            <person name="Lluch J."/>
            <person name="Castinel A."/>
            <person name="Donnadieu C."/>
            <person name="Desvignes T."/>
            <person name="Floi Bucao C."/>
            <person name="Jouanno E."/>
            <person name="Wen M."/>
            <person name="Mejri S."/>
            <person name="Dirks R."/>
            <person name="Jansen H."/>
            <person name="Henkel C."/>
            <person name="Chen W.J."/>
            <person name="Zahm M."/>
            <person name="Cabau C."/>
            <person name="Klopp C."/>
            <person name="Thompson A.W."/>
            <person name="Robinson-Rechavi M."/>
            <person name="Braasch I."/>
            <person name="Lecointre G."/>
            <person name="Bobe J."/>
            <person name="Postlethwait J.H."/>
            <person name="Berthelot C."/>
            <person name="Roest Crollius H."/>
            <person name="Guiguen Y."/>
        </authorList>
    </citation>
    <scope>NUCLEOTIDE SEQUENCE</scope>
    <source>
        <strain evidence="6">NC1722</strain>
    </source>
</reference>
<proteinExistence type="inferred from homology"/>
<evidence type="ECO:0000256" key="4">
    <source>
        <dbReference type="ARBA" id="ARBA00022490"/>
    </source>
</evidence>
<dbReference type="EMBL" id="JAINUG010000025">
    <property type="protein sequence ID" value="KAJ8410887.1"/>
    <property type="molecule type" value="Genomic_DNA"/>
</dbReference>
<comment type="similarity">
    <text evidence="3">Belongs to the SPOT14 family.</text>
</comment>
<evidence type="ECO:0000256" key="2">
    <source>
        <dbReference type="ARBA" id="ARBA00004496"/>
    </source>
</evidence>
<dbReference type="Gene3D" id="6.10.140.1610">
    <property type="match status" value="1"/>
</dbReference>
<dbReference type="GO" id="GO:0046890">
    <property type="term" value="P:regulation of lipid biosynthetic process"/>
    <property type="evidence" value="ECO:0007669"/>
    <property type="project" value="TreeGrafter"/>
</dbReference>
<keyword evidence="4" id="KW-0963">Cytoplasm</keyword>
<evidence type="ECO:0000256" key="5">
    <source>
        <dbReference type="ARBA" id="ARBA00023242"/>
    </source>
</evidence>
<evidence type="ECO:0000256" key="1">
    <source>
        <dbReference type="ARBA" id="ARBA00004123"/>
    </source>
</evidence>
<gene>
    <name evidence="6" type="ORF">AAFF_G00188440</name>
</gene>
<evidence type="ECO:0000313" key="6">
    <source>
        <dbReference type="EMBL" id="KAJ8410887.1"/>
    </source>
</evidence>
<dbReference type="Proteomes" id="UP001221898">
    <property type="component" value="Unassembled WGS sequence"/>
</dbReference>
<dbReference type="InterPro" id="IPR009786">
    <property type="entry name" value="Spot_14"/>
</dbReference>
<dbReference type="GO" id="GO:0005829">
    <property type="term" value="C:cytosol"/>
    <property type="evidence" value="ECO:0007669"/>
    <property type="project" value="TreeGrafter"/>
</dbReference>
<comment type="subcellular location">
    <subcellularLocation>
        <location evidence="2">Cytoplasm</location>
    </subcellularLocation>
    <subcellularLocation>
        <location evidence="1">Nucleus</location>
    </subcellularLocation>
</comment>
<evidence type="ECO:0008006" key="8">
    <source>
        <dbReference type="Google" id="ProtNLM"/>
    </source>
</evidence>
<dbReference type="Pfam" id="PF07084">
    <property type="entry name" value="Spot_14"/>
    <property type="match status" value="1"/>
</dbReference>
<name>A0AAD7SZB2_9TELE</name>
<organism evidence="6 7">
    <name type="scientific">Aldrovandia affinis</name>
    <dbReference type="NCBI Taxonomy" id="143900"/>
    <lineage>
        <taxon>Eukaryota</taxon>
        <taxon>Metazoa</taxon>
        <taxon>Chordata</taxon>
        <taxon>Craniata</taxon>
        <taxon>Vertebrata</taxon>
        <taxon>Euteleostomi</taxon>
        <taxon>Actinopterygii</taxon>
        <taxon>Neopterygii</taxon>
        <taxon>Teleostei</taxon>
        <taxon>Notacanthiformes</taxon>
        <taxon>Halosauridae</taxon>
        <taxon>Aldrovandia</taxon>
    </lineage>
</organism>